<dbReference type="InterPro" id="IPR036322">
    <property type="entry name" value="WD40_repeat_dom_sf"/>
</dbReference>
<dbReference type="InterPro" id="IPR019775">
    <property type="entry name" value="WD40_repeat_CS"/>
</dbReference>
<dbReference type="Gene3D" id="3.40.50.300">
    <property type="entry name" value="P-loop containing nucleotide triphosphate hydrolases"/>
    <property type="match status" value="1"/>
</dbReference>
<evidence type="ECO:0000256" key="3">
    <source>
        <dbReference type="SAM" id="Phobius"/>
    </source>
</evidence>
<dbReference type="SMART" id="SM00320">
    <property type="entry name" value="WD40"/>
    <property type="match status" value="3"/>
</dbReference>
<protein>
    <submittedName>
        <fullName evidence="4">Uncharacterized protein</fullName>
    </submittedName>
</protein>
<evidence type="ECO:0000313" key="4">
    <source>
        <dbReference type="EMBL" id="BBZ43712.1"/>
    </source>
</evidence>
<keyword evidence="1" id="KW-0175">Coiled coil</keyword>
<dbReference type="RefSeq" id="WP_232066545.1">
    <property type="nucleotide sequence ID" value="NZ_AP022614.1"/>
</dbReference>
<dbReference type="SUPFAM" id="SSF52540">
    <property type="entry name" value="P-loop containing nucleoside triphosphate hydrolases"/>
    <property type="match status" value="1"/>
</dbReference>
<keyword evidence="3" id="KW-0812">Transmembrane</keyword>
<name>A0A7I7YRC7_9MYCO</name>
<keyword evidence="3" id="KW-0472">Membrane</keyword>
<dbReference type="Pfam" id="PF00400">
    <property type="entry name" value="WD40"/>
    <property type="match status" value="3"/>
</dbReference>
<dbReference type="PANTHER" id="PTHR19848">
    <property type="entry name" value="WD40 REPEAT PROTEIN"/>
    <property type="match status" value="1"/>
</dbReference>
<dbReference type="PROSITE" id="PS00678">
    <property type="entry name" value="WD_REPEATS_1"/>
    <property type="match status" value="1"/>
</dbReference>
<organism evidence="4 5">
    <name type="scientific">Mycobacterium parmense</name>
    <dbReference type="NCBI Taxonomy" id="185642"/>
    <lineage>
        <taxon>Bacteria</taxon>
        <taxon>Bacillati</taxon>
        <taxon>Actinomycetota</taxon>
        <taxon>Actinomycetes</taxon>
        <taxon>Mycobacteriales</taxon>
        <taxon>Mycobacteriaceae</taxon>
        <taxon>Mycobacterium</taxon>
        <taxon>Mycobacterium simiae complex</taxon>
    </lineage>
</organism>
<dbReference type="Pfam" id="PF20703">
    <property type="entry name" value="nSTAND1"/>
    <property type="match status" value="1"/>
</dbReference>
<dbReference type="SUPFAM" id="SSF50978">
    <property type="entry name" value="WD40 repeat-like"/>
    <property type="match status" value="1"/>
</dbReference>
<dbReference type="Pfam" id="PF13676">
    <property type="entry name" value="TIR_2"/>
    <property type="match status" value="1"/>
</dbReference>
<gene>
    <name evidence="4" type="ORF">MPRM_09930</name>
</gene>
<dbReference type="InterPro" id="IPR035897">
    <property type="entry name" value="Toll_tir_struct_dom_sf"/>
</dbReference>
<dbReference type="InterPro" id="IPR001680">
    <property type="entry name" value="WD40_rpt"/>
</dbReference>
<feature type="transmembrane region" description="Helical" evidence="3">
    <location>
        <begin position="694"/>
        <end position="714"/>
    </location>
</feature>
<dbReference type="InterPro" id="IPR049052">
    <property type="entry name" value="nSTAND1"/>
</dbReference>
<feature type="region of interest" description="Disordered" evidence="2">
    <location>
        <begin position="318"/>
        <end position="344"/>
    </location>
</feature>
<sequence length="931" mass="99941">MSLIFLSHASRDNREALALKKWLADQRPELAGEIFLDIDPQTGLRLGERWAGQLVTSNSRCEYLICLLSRSWLNSAECAVEFRTAEGFGKRILVARLEDTGAGDITSHWQRCDLFGGGAQTSIEVAGGPPVVFNTAALDELKKAIEGSGIGPEAFVWPPRDQPDRAPYRGWEPFEDVDAGVFFGRDAAIARGVDELRAMRFRLLTQLSGRKSLFVLLGPSGSGKSSFLRAGLIPRLQRDDRRFAVLGIVRPERNALTGAHGFAAAIERARATMGLPAVALGDIKAACLHDPERVCELLVELRGAAARRVTFARLKGDAAGGHQGAAPGRGSGGDGQDYQAAATVAADRESSAPTLVLPLDQAEELFSADAAAQADQFLALLAEASRRLNAADVGLIVAATIRTDRYEVMQSHPALQDLDTELFDELKPMPAAEFRQVITGPAARAGEAGRRLAIAADLVDQLLTDVAGSADALPLLALSLSRLYADYGRTGELSLANYEAMGGMRRVVQSTVEETLALDPAQRAHQLELLRAAFIPWLATINPDSDQPMRRVARYSDLPAQSRPLIDALVEKRLLVRDERDGQVVVEVALESLLRQWDDLAGWLREERQNLKTVDDIDRNTAAWTAHHRDPAWLLTGTRLIDAETLASTSGFGDRLAASRLYLAASRDAENLREATEDQRRQAELRHARARARYAAIVAVVAIVGAIAAIVGFVQATHAKHLADARTRDATALKLTSEGQAMLTGAEGGGDVRAIQQILAAPAITPNTDISALLNAVVMRQTTLKIVPTPSEVQSVAFSPEGRRLASGSGDGTVRIWDAGTGAPIGAPLRGHTNWVSSVAFSPDGGRLASGSSDKTVRIWDAETGAPIGAPLRGHTNWVSSVAFSPDGRRLASGSCAVWRLAPMGGAWPRAVPTRRCGSGTPRPVRRLALC</sequence>
<evidence type="ECO:0000256" key="1">
    <source>
        <dbReference type="SAM" id="Coils"/>
    </source>
</evidence>
<dbReference type="Proteomes" id="UP000467105">
    <property type="component" value="Chromosome"/>
</dbReference>
<dbReference type="EMBL" id="AP022614">
    <property type="protein sequence ID" value="BBZ43712.1"/>
    <property type="molecule type" value="Genomic_DNA"/>
</dbReference>
<reference evidence="4 5" key="1">
    <citation type="journal article" date="2019" name="Emerg. Microbes Infect.">
        <title>Comprehensive subspecies identification of 175 nontuberculous mycobacteria species based on 7547 genomic profiles.</title>
        <authorList>
            <person name="Matsumoto Y."/>
            <person name="Kinjo T."/>
            <person name="Motooka D."/>
            <person name="Nabeya D."/>
            <person name="Jung N."/>
            <person name="Uechi K."/>
            <person name="Horii T."/>
            <person name="Iida T."/>
            <person name="Fujita J."/>
            <person name="Nakamura S."/>
        </authorList>
    </citation>
    <scope>NUCLEOTIDE SEQUENCE [LARGE SCALE GENOMIC DNA]</scope>
    <source>
        <strain evidence="4 5">JCM 14742</strain>
    </source>
</reference>
<accession>A0A7I7YRC7</accession>
<dbReference type="InterPro" id="IPR000157">
    <property type="entry name" value="TIR_dom"/>
</dbReference>
<feature type="coiled-coil region" evidence="1">
    <location>
        <begin position="666"/>
        <end position="693"/>
    </location>
</feature>
<dbReference type="SUPFAM" id="SSF52200">
    <property type="entry name" value="Toll/Interleukin receptor TIR domain"/>
    <property type="match status" value="1"/>
</dbReference>
<evidence type="ECO:0000313" key="5">
    <source>
        <dbReference type="Proteomes" id="UP000467105"/>
    </source>
</evidence>
<dbReference type="AlphaFoldDB" id="A0A7I7YRC7"/>
<dbReference type="InterPro" id="IPR015943">
    <property type="entry name" value="WD40/YVTN_repeat-like_dom_sf"/>
</dbReference>
<dbReference type="PROSITE" id="PS50294">
    <property type="entry name" value="WD_REPEATS_REGION"/>
    <property type="match status" value="2"/>
</dbReference>
<dbReference type="GO" id="GO:0007165">
    <property type="term" value="P:signal transduction"/>
    <property type="evidence" value="ECO:0007669"/>
    <property type="project" value="InterPro"/>
</dbReference>
<evidence type="ECO:0000256" key="2">
    <source>
        <dbReference type="SAM" id="MobiDB-lite"/>
    </source>
</evidence>
<dbReference type="Gene3D" id="3.40.50.10140">
    <property type="entry name" value="Toll/interleukin-1 receptor homology (TIR) domain"/>
    <property type="match status" value="1"/>
</dbReference>
<feature type="compositionally biased region" description="Gly residues" evidence="2">
    <location>
        <begin position="318"/>
        <end position="335"/>
    </location>
</feature>
<dbReference type="PROSITE" id="PS50082">
    <property type="entry name" value="WD_REPEATS_2"/>
    <property type="match status" value="3"/>
</dbReference>
<keyword evidence="5" id="KW-1185">Reference proteome</keyword>
<dbReference type="Gene3D" id="2.130.10.10">
    <property type="entry name" value="YVTN repeat-like/Quinoprotein amine dehydrogenase"/>
    <property type="match status" value="1"/>
</dbReference>
<proteinExistence type="predicted"/>
<dbReference type="PANTHER" id="PTHR19848:SF8">
    <property type="entry name" value="F-BOX AND WD REPEAT DOMAIN CONTAINING 7"/>
    <property type="match status" value="1"/>
</dbReference>
<dbReference type="InterPro" id="IPR027417">
    <property type="entry name" value="P-loop_NTPase"/>
</dbReference>
<keyword evidence="3" id="KW-1133">Transmembrane helix</keyword>